<evidence type="ECO:0000313" key="1">
    <source>
        <dbReference type="EMBL" id="QNL43790.1"/>
    </source>
</evidence>
<dbReference type="AlphaFoldDB" id="A0A7G9B2K9"/>
<evidence type="ECO:0000313" key="2">
    <source>
        <dbReference type="Proteomes" id="UP000515960"/>
    </source>
</evidence>
<gene>
    <name evidence="1" type="ORF">H8790_09970</name>
</gene>
<reference evidence="1 2" key="1">
    <citation type="submission" date="2020-08" db="EMBL/GenBank/DDBJ databases">
        <authorList>
            <person name="Liu C."/>
            <person name="Sun Q."/>
        </authorList>
    </citation>
    <scope>NUCLEOTIDE SEQUENCE [LARGE SCALE GENOMIC DNA]</scope>
    <source>
        <strain evidence="1 2">NSJ-62</strain>
    </source>
</reference>
<protein>
    <submittedName>
        <fullName evidence="1">DUF4177 domain-containing protein</fullName>
    </submittedName>
</protein>
<dbReference type="EMBL" id="CP060490">
    <property type="protein sequence ID" value="QNL43790.1"/>
    <property type="molecule type" value="Genomic_DNA"/>
</dbReference>
<dbReference type="InterPro" id="IPR025234">
    <property type="entry name" value="YjzH-like"/>
</dbReference>
<proteinExistence type="predicted"/>
<keyword evidence="2" id="KW-1185">Reference proteome</keyword>
<dbReference type="Pfam" id="PF13783">
    <property type="entry name" value="DUF4177"/>
    <property type="match status" value="1"/>
</dbReference>
<accession>A0A7G9B2K9</accession>
<dbReference type="RefSeq" id="WP_187332381.1">
    <property type="nucleotide sequence ID" value="NZ_CP060490.1"/>
</dbReference>
<sequence length="70" mass="8033">MYEYQYIELHVGGGFWIDNSQCAHRDLIEEQAKAGWRYVGYIPSCFTGNGGIKDIDLIFERRVDAGSNEE</sequence>
<dbReference type="KEGG" id="ohi:H8790_09970"/>
<organism evidence="1 2">
    <name type="scientific">Oscillibacter hominis</name>
    <dbReference type="NCBI Taxonomy" id="2763056"/>
    <lineage>
        <taxon>Bacteria</taxon>
        <taxon>Bacillati</taxon>
        <taxon>Bacillota</taxon>
        <taxon>Clostridia</taxon>
        <taxon>Eubacteriales</taxon>
        <taxon>Oscillospiraceae</taxon>
        <taxon>Oscillibacter</taxon>
    </lineage>
</organism>
<name>A0A7G9B2K9_9FIRM</name>
<dbReference type="Proteomes" id="UP000515960">
    <property type="component" value="Chromosome"/>
</dbReference>